<organism evidence="1 2">
    <name type="scientific">Halorarum salinum</name>
    <dbReference type="NCBI Taxonomy" id="2743089"/>
    <lineage>
        <taxon>Archaea</taxon>
        <taxon>Methanobacteriati</taxon>
        <taxon>Methanobacteriota</taxon>
        <taxon>Stenosarchaea group</taxon>
        <taxon>Halobacteria</taxon>
        <taxon>Halobacteriales</taxon>
        <taxon>Haloferacaceae</taxon>
        <taxon>Halorarum</taxon>
    </lineage>
</organism>
<reference evidence="1 2" key="1">
    <citation type="submission" date="2020-06" db="EMBL/GenBank/DDBJ databases">
        <title>NJ-3-1, isolated from saline soil.</title>
        <authorList>
            <person name="Cui H.L."/>
            <person name="Shi X."/>
        </authorList>
    </citation>
    <scope>NUCLEOTIDE SEQUENCE [LARGE SCALE GENOMIC DNA]</scope>
    <source>
        <strain evidence="1 2">NJ-3-1</strain>
    </source>
</reference>
<dbReference type="AlphaFoldDB" id="A0A7D5LAT8"/>
<evidence type="ECO:0000313" key="2">
    <source>
        <dbReference type="Proteomes" id="UP000509626"/>
    </source>
</evidence>
<dbReference type="EMBL" id="CP058579">
    <property type="protein sequence ID" value="QLG62067.1"/>
    <property type="molecule type" value="Genomic_DNA"/>
</dbReference>
<keyword evidence="2" id="KW-1185">Reference proteome</keyword>
<evidence type="ECO:0000313" key="1">
    <source>
        <dbReference type="EMBL" id="QLG62067.1"/>
    </source>
</evidence>
<sequence length="87" mass="9567">MIVQALVAAVELENVFVGVWDHKQTGPIPDSWQVVIETETVAGAEVGMVIQDVYGDETGYRREAFSHTIEDGCRELTLFEEILEGGA</sequence>
<dbReference type="KEGG" id="halu:HUG12_10140"/>
<dbReference type="GeneID" id="56037821"/>
<dbReference type="Proteomes" id="UP000509626">
    <property type="component" value="Chromosome"/>
</dbReference>
<name>A0A7D5LAT8_9EURY</name>
<proteinExistence type="predicted"/>
<gene>
    <name evidence="1" type="ORF">HUG12_10140</name>
</gene>
<dbReference type="RefSeq" id="WP_179268652.1">
    <property type="nucleotide sequence ID" value="NZ_CP058579.1"/>
</dbReference>
<protein>
    <submittedName>
        <fullName evidence="1">Uncharacterized protein</fullName>
    </submittedName>
</protein>
<accession>A0A7D5LAT8</accession>